<dbReference type="Pfam" id="PF25989">
    <property type="entry name" value="YknX_C"/>
    <property type="match status" value="1"/>
</dbReference>
<evidence type="ECO:0000256" key="2">
    <source>
        <dbReference type="ARBA" id="ARBA00009477"/>
    </source>
</evidence>
<dbReference type="Gene3D" id="2.40.30.170">
    <property type="match status" value="1"/>
</dbReference>
<dbReference type="Gene3D" id="2.40.50.100">
    <property type="match status" value="1"/>
</dbReference>
<protein>
    <submittedName>
        <fullName evidence="5">RND family efflux transporter MFP subunit</fullName>
    </submittedName>
</protein>
<comment type="similarity">
    <text evidence="2">Belongs to the membrane fusion protein (MFP) (TC 8.A.1) family.</text>
</comment>
<organism evidence="5 6">
    <name type="scientific">Propionicimonas paludicola</name>
    <dbReference type="NCBI Taxonomy" id="185243"/>
    <lineage>
        <taxon>Bacteria</taxon>
        <taxon>Bacillati</taxon>
        <taxon>Actinomycetota</taxon>
        <taxon>Actinomycetes</taxon>
        <taxon>Propionibacteriales</taxon>
        <taxon>Nocardioidaceae</taxon>
        <taxon>Propionicimonas</taxon>
    </lineage>
</organism>
<dbReference type="InterPro" id="IPR006143">
    <property type="entry name" value="RND_pump_MFP"/>
</dbReference>
<keyword evidence="6" id="KW-1185">Reference proteome</keyword>
<dbReference type="Gene3D" id="2.40.420.20">
    <property type="match status" value="1"/>
</dbReference>
<feature type="domain" description="YknX-like C-terminal permuted SH3-like" evidence="4">
    <location>
        <begin position="348"/>
        <end position="416"/>
    </location>
</feature>
<dbReference type="NCBIfam" id="TIGR01730">
    <property type="entry name" value="RND_mfp"/>
    <property type="match status" value="1"/>
</dbReference>
<dbReference type="PANTHER" id="PTHR32347">
    <property type="entry name" value="EFFLUX SYSTEM COMPONENT YKNX-RELATED"/>
    <property type="match status" value="1"/>
</dbReference>
<evidence type="ECO:0000256" key="3">
    <source>
        <dbReference type="ARBA" id="ARBA00023054"/>
    </source>
</evidence>
<dbReference type="PANTHER" id="PTHR32347:SF27">
    <property type="entry name" value="RND EFFLUX PUMP MEMBRANE FUSION PROTEIN BARREL-SANDWICH DOMAIN-CONTAINING PROTEIN"/>
    <property type="match status" value="1"/>
</dbReference>
<evidence type="ECO:0000313" key="6">
    <source>
        <dbReference type="Proteomes" id="UP000226079"/>
    </source>
</evidence>
<dbReference type="InterPro" id="IPR050465">
    <property type="entry name" value="UPF0194_transport"/>
</dbReference>
<dbReference type="Proteomes" id="UP000226079">
    <property type="component" value="Unassembled WGS sequence"/>
</dbReference>
<evidence type="ECO:0000256" key="1">
    <source>
        <dbReference type="ARBA" id="ARBA00004196"/>
    </source>
</evidence>
<reference evidence="5 6" key="1">
    <citation type="submission" date="2017-10" db="EMBL/GenBank/DDBJ databases">
        <title>Sequencing the genomes of 1000 actinobacteria strains.</title>
        <authorList>
            <person name="Klenk H.-P."/>
        </authorList>
    </citation>
    <scope>NUCLEOTIDE SEQUENCE [LARGE SCALE GENOMIC DNA]</scope>
    <source>
        <strain evidence="5 6">DSM 15597</strain>
    </source>
</reference>
<gene>
    <name evidence="5" type="ORF">ATK74_1985</name>
</gene>
<dbReference type="OrthoDB" id="3518416at2"/>
<dbReference type="SUPFAM" id="SSF111369">
    <property type="entry name" value="HlyD-like secretion proteins"/>
    <property type="match status" value="2"/>
</dbReference>
<dbReference type="InterPro" id="IPR058637">
    <property type="entry name" value="YknX-like_C"/>
</dbReference>
<name>A0A2A9CTH4_9ACTN</name>
<sequence length="418" mass="41337">MNRKRVITIVVGAAVLVAAGGGIAYASLNNTVQVKVATASAKILAVTVDAPGTVTAVGRRGVYPPTAATIAKLEVADGDRVSAGQVLVRLHTGPLKLAVAQAEAALATARAQAGAASNAAPTGSELSAASRAISAANSALSTAKKNYADYLADYNAASPTDQDAMRPTLRTLRSARDQASATLAVARANRDRLSRSGQNGLATHAGSLSIAAAKLALAQAKANLEAAELTAPVDGTVVVPSTVEAGAGVTPGVPVVSVSEPSGLVFEASVDQSDISSITAGQAATVSLDAFAGQGLTGKVLSRSQSASTTATGGVAFITKISLPAGSVQPLAGMGGSVAITVKDLADALTVPAAAVVSNGEQRYVFVVADGVVHRTAVRIGAETDTAIQIVEGLSAGDQVVSTGASSLADGQSVKVVQ</sequence>
<dbReference type="GO" id="GO:0022857">
    <property type="term" value="F:transmembrane transporter activity"/>
    <property type="evidence" value="ECO:0007669"/>
    <property type="project" value="InterPro"/>
</dbReference>
<comment type="subcellular location">
    <subcellularLocation>
        <location evidence="1">Cell envelope</location>
    </subcellularLocation>
</comment>
<dbReference type="AlphaFoldDB" id="A0A2A9CTH4"/>
<dbReference type="RefSeq" id="WP_098460848.1">
    <property type="nucleotide sequence ID" value="NZ_PDJC01000001.1"/>
</dbReference>
<dbReference type="GO" id="GO:0016020">
    <property type="term" value="C:membrane"/>
    <property type="evidence" value="ECO:0007669"/>
    <property type="project" value="InterPro"/>
</dbReference>
<accession>A0A2A9CTH4</accession>
<comment type="caution">
    <text evidence="5">The sequence shown here is derived from an EMBL/GenBank/DDBJ whole genome shotgun (WGS) entry which is preliminary data.</text>
</comment>
<keyword evidence="3" id="KW-0175">Coiled coil</keyword>
<dbReference type="EMBL" id="PDJC01000001">
    <property type="protein sequence ID" value="PFG17416.1"/>
    <property type="molecule type" value="Genomic_DNA"/>
</dbReference>
<dbReference type="GO" id="GO:0030313">
    <property type="term" value="C:cell envelope"/>
    <property type="evidence" value="ECO:0007669"/>
    <property type="project" value="UniProtKB-SubCell"/>
</dbReference>
<evidence type="ECO:0000259" key="4">
    <source>
        <dbReference type="Pfam" id="PF25989"/>
    </source>
</evidence>
<evidence type="ECO:0000313" key="5">
    <source>
        <dbReference type="EMBL" id="PFG17416.1"/>
    </source>
</evidence>
<proteinExistence type="inferred from homology"/>